<dbReference type="InterPro" id="IPR003347">
    <property type="entry name" value="JmjC_dom"/>
</dbReference>
<feature type="domain" description="RING-type" evidence="9">
    <location>
        <begin position="20"/>
        <end position="68"/>
    </location>
</feature>
<name>A0ABC8LHI5_ERUVS</name>
<evidence type="ECO:0000256" key="2">
    <source>
        <dbReference type="ARBA" id="ARBA00006801"/>
    </source>
</evidence>
<dbReference type="Gene3D" id="2.60.120.650">
    <property type="entry name" value="Cupin"/>
    <property type="match status" value="1"/>
</dbReference>
<protein>
    <recommendedName>
        <fullName evidence="9">RING-type domain-containing protein</fullName>
    </recommendedName>
</protein>
<dbReference type="InterPro" id="IPR045109">
    <property type="entry name" value="LSDs-like"/>
</dbReference>
<evidence type="ECO:0000256" key="7">
    <source>
        <dbReference type="PROSITE-ProRule" id="PRU00175"/>
    </source>
</evidence>
<dbReference type="EMBL" id="CAKOAT010575153">
    <property type="protein sequence ID" value="CAH8383120.1"/>
    <property type="molecule type" value="Genomic_DNA"/>
</dbReference>
<evidence type="ECO:0000256" key="5">
    <source>
        <dbReference type="ARBA" id="ARBA00023163"/>
    </source>
</evidence>
<dbReference type="AlphaFoldDB" id="A0ABC8LHI5"/>
<dbReference type="SUPFAM" id="SSF51197">
    <property type="entry name" value="Clavaminate synthase-like"/>
    <property type="match status" value="1"/>
</dbReference>
<dbReference type="PROSITE" id="PS50089">
    <property type="entry name" value="ZF_RING_2"/>
    <property type="match status" value="1"/>
</dbReference>
<keyword evidence="3" id="KW-0479">Metal-binding</keyword>
<dbReference type="PANTHER" id="PTHR12549:SF59">
    <property type="entry name" value="LYSINE-SPECIFIC DEMETHYLASE JMJ29"/>
    <property type="match status" value="1"/>
</dbReference>
<comment type="caution">
    <text evidence="10">The sequence shown here is derived from an EMBL/GenBank/DDBJ whole genome shotgun (WGS) entry which is preliminary data.</text>
</comment>
<evidence type="ECO:0000256" key="1">
    <source>
        <dbReference type="ARBA" id="ARBA00004123"/>
    </source>
</evidence>
<feature type="non-terminal residue" evidence="10">
    <location>
        <position position="536"/>
    </location>
</feature>
<feature type="region of interest" description="Disordered" evidence="8">
    <location>
        <begin position="435"/>
        <end position="454"/>
    </location>
</feature>
<evidence type="ECO:0000313" key="10">
    <source>
        <dbReference type="EMBL" id="CAH8383120.1"/>
    </source>
</evidence>
<evidence type="ECO:0000256" key="8">
    <source>
        <dbReference type="SAM" id="MobiDB-lite"/>
    </source>
</evidence>
<evidence type="ECO:0000256" key="6">
    <source>
        <dbReference type="ARBA" id="ARBA00023242"/>
    </source>
</evidence>
<dbReference type="InterPro" id="IPR001841">
    <property type="entry name" value="Znf_RING"/>
</dbReference>
<dbReference type="Proteomes" id="UP001642260">
    <property type="component" value="Unassembled WGS sequence"/>
</dbReference>
<evidence type="ECO:0000256" key="4">
    <source>
        <dbReference type="ARBA" id="ARBA00023015"/>
    </source>
</evidence>
<keyword evidence="5" id="KW-0804">Transcription</keyword>
<reference evidence="10 11" key="1">
    <citation type="submission" date="2022-03" db="EMBL/GenBank/DDBJ databases">
        <authorList>
            <person name="Macdonald S."/>
            <person name="Ahmed S."/>
            <person name="Newling K."/>
        </authorList>
    </citation>
    <scope>NUCLEOTIDE SEQUENCE [LARGE SCALE GENOMIC DNA]</scope>
</reference>
<dbReference type="GO" id="GO:0005634">
    <property type="term" value="C:nucleus"/>
    <property type="evidence" value="ECO:0007669"/>
    <property type="project" value="UniProtKB-SubCell"/>
</dbReference>
<keyword evidence="6" id="KW-0539">Nucleus</keyword>
<dbReference type="InterPro" id="IPR018866">
    <property type="entry name" value="Znf-4CXXC_R1"/>
</dbReference>
<accession>A0ABC8LHI5</accession>
<dbReference type="PANTHER" id="PTHR12549">
    <property type="entry name" value="JMJC DOMAIN-CONTAINING HISTONE DEMETHYLATION PROTEIN"/>
    <property type="match status" value="1"/>
</dbReference>
<dbReference type="Pfam" id="PF10497">
    <property type="entry name" value="zf-4CXXC_R1"/>
    <property type="match status" value="1"/>
</dbReference>
<proteinExistence type="inferred from homology"/>
<evidence type="ECO:0000259" key="9">
    <source>
        <dbReference type="PROSITE" id="PS50089"/>
    </source>
</evidence>
<evidence type="ECO:0000313" key="11">
    <source>
        <dbReference type="Proteomes" id="UP001642260"/>
    </source>
</evidence>
<comment type="similarity">
    <text evidence="2">Belongs to the JARID1 histone demethylase family.</text>
</comment>
<keyword evidence="7" id="KW-0863">Zinc-finger</keyword>
<sequence length="536" mass="61347">MTSEPSSTAAQKVEKTMALCHQCLKERKKTLIYCNECEKSTYCSVCIRKWYPNLSKKDNVIEKCPSCSKICNCSICLKKKGLLETSNRNLTSSERRHHLQYMIALMIPFLKKLSEAQKLELEVEAKIQSVLYSEVKTVKVNNSDERINCNYCGASIFDLHRACTNPECDYELCLDCCQEIRQNGLELHGCGCDTLLELRRILPSTLISDLKQKADTLMVSYKKSPKVSKCRRCPGLYSPESVDEGELQHFQEHWENGEPITVRNTLQNTPGLSWEPEVMLRDLLKVKKNPSTDTCIKAMDCLNECEVEIKAREFTDGYKKGRMGGEEGLPQMLKLKFEDVLPRHLDEFLCALPFQEYSNPRTGILNIATKLPEDSLKPLDLGPRTYNAYGIPYELGIGNSVTKLHYSVADAVNIVTHTAKVTLTEEQISAVADLKREHKKHDKHENNSNQDEEVEADVEADVAEALLSVEIAQNHEEKGGALWDIFRREDVPKLEEYMRKHCKEFRHTYDCKVNHPIHDQTFYLSTEHKIKLKAEF</sequence>
<keyword evidence="7" id="KW-0862">Zinc</keyword>
<keyword evidence="4" id="KW-0805">Transcription regulation</keyword>
<dbReference type="GO" id="GO:0008270">
    <property type="term" value="F:zinc ion binding"/>
    <property type="evidence" value="ECO:0007669"/>
    <property type="project" value="UniProtKB-KW"/>
</dbReference>
<keyword evidence="11" id="KW-1185">Reference proteome</keyword>
<organism evidence="10 11">
    <name type="scientific">Eruca vesicaria subsp. sativa</name>
    <name type="common">Garden rocket</name>
    <name type="synonym">Eruca sativa</name>
    <dbReference type="NCBI Taxonomy" id="29727"/>
    <lineage>
        <taxon>Eukaryota</taxon>
        <taxon>Viridiplantae</taxon>
        <taxon>Streptophyta</taxon>
        <taxon>Embryophyta</taxon>
        <taxon>Tracheophyta</taxon>
        <taxon>Spermatophyta</taxon>
        <taxon>Magnoliopsida</taxon>
        <taxon>eudicotyledons</taxon>
        <taxon>Gunneridae</taxon>
        <taxon>Pentapetalae</taxon>
        <taxon>rosids</taxon>
        <taxon>malvids</taxon>
        <taxon>Brassicales</taxon>
        <taxon>Brassicaceae</taxon>
        <taxon>Brassiceae</taxon>
        <taxon>Eruca</taxon>
    </lineage>
</organism>
<comment type="subcellular location">
    <subcellularLocation>
        <location evidence="1">Nucleus</location>
    </subcellularLocation>
</comment>
<evidence type="ECO:0000256" key="3">
    <source>
        <dbReference type="ARBA" id="ARBA00022723"/>
    </source>
</evidence>
<dbReference type="SMART" id="SM00558">
    <property type="entry name" value="JmjC"/>
    <property type="match status" value="1"/>
</dbReference>
<gene>
    <name evidence="10" type="ORF">ERUC_LOCUS35603</name>
</gene>